<evidence type="ECO:0000256" key="2">
    <source>
        <dbReference type="ARBA" id="ARBA00005684"/>
    </source>
</evidence>
<evidence type="ECO:0000256" key="1">
    <source>
        <dbReference type="ARBA" id="ARBA00000439"/>
    </source>
</evidence>
<keyword evidence="4 9" id="KW-0328">Glycosyltransferase</keyword>
<reference evidence="10 11" key="1">
    <citation type="journal article" date="2024" name="Nat. Commun.">
        <title>Phylogenomics reveals the evolutionary origins of lichenization in chlorophyte algae.</title>
        <authorList>
            <person name="Puginier C."/>
            <person name="Libourel C."/>
            <person name="Otte J."/>
            <person name="Skaloud P."/>
            <person name="Haon M."/>
            <person name="Grisel S."/>
            <person name="Petersen M."/>
            <person name="Berrin J.G."/>
            <person name="Delaux P.M."/>
            <person name="Dal Grande F."/>
            <person name="Keller J."/>
        </authorList>
    </citation>
    <scope>NUCLEOTIDE SEQUENCE [LARGE SCALE GENOMIC DNA]</scope>
    <source>
        <strain evidence="10 11">SAG 2145</strain>
    </source>
</reference>
<proteinExistence type="inferred from homology"/>
<dbReference type="AlphaFoldDB" id="A0AAW1R213"/>
<dbReference type="InterPro" id="IPR003385">
    <property type="entry name" value="Glyco_hydro_77"/>
</dbReference>
<dbReference type="GO" id="GO:0004134">
    <property type="term" value="F:4-alpha-glucanotransferase activity"/>
    <property type="evidence" value="ECO:0007669"/>
    <property type="project" value="UniProtKB-EC"/>
</dbReference>
<dbReference type="PANTHER" id="PTHR32438">
    <property type="entry name" value="4-ALPHA-GLUCANOTRANSFERASE DPE1, CHLOROPLASTIC/AMYLOPLASTIC"/>
    <property type="match status" value="1"/>
</dbReference>
<dbReference type="Pfam" id="PF02446">
    <property type="entry name" value="Glyco_hydro_77"/>
    <property type="match status" value="1"/>
</dbReference>
<evidence type="ECO:0000313" key="11">
    <source>
        <dbReference type="Proteomes" id="UP001438707"/>
    </source>
</evidence>
<evidence type="ECO:0000313" key="10">
    <source>
        <dbReference type="EMBL" id="KAK9827806.1"/>
    </source>
</evidence>
<sequence length="625" mass="69847">MVWFRSKRVLPERASSFQARRMQSSVYTSGIFTRPHHLPVAQLLASLQTPQAAPFRKHQERLVRQLNSANICQAAVMEAPPKPPAVDLPREGPKYEYNGLDIGQDIDVAYGSDTQGIPKNRRSGVILHPTSLPGPYGTGEIGQEAYRFVDWLASAGMQIWQVLPLGPPETQFWSPYSGTDALCGHPLMIPLEELVSEGLMDSSELPPKSSSAKPADFNAVNDFREPLLVKVADRLLGDSKHGELRKQMDAFRTENAWVEDSALFFCLANLDEVTKDSAWWTWPEDLRFRQPQALSDATSKFKQDIDRFVATQFLFDKYWKAVKAYANSKGVRIMGDMPIYVGGQSADVWANQELFELGKDGAPLNVSGVPPDAFSETGQLWGSPLYDWKAQQKVQYSWWVRRLGRAFQLYDETRIDHFRGFAGYWSVDAKADTAMNGVWKKGPGTDIFQALEKALGEVPIVAEDLGVITPDVHVLREAIGAPGMVVLQFAWGGGYANTHLPHNHYENSVVYPGTHDNETVEGWWQGSANEGEKAYFKEYLGVDGTDPAWALLKESLKSVSQTAIMLMQDVMRLDNSGRMNHPGTTAGNWSWRVGESDVWSKLNKEADGLRHLNAIFDRLPPGTKE</sequence>
<organism evidence="10 11">
    <name type="scientific">Apatococcus lobatus</name>
    <dbReference type="NCBI Taxonomy" id="904363"/>
    <lineage>
        <taxon>Eukaryota</taxon>
        <taxon>Viridiplantae</taxon>
        <taxon>Chlorophyta</taxon>
        <taxon>core chlorophytes</taxon>
        <taxon>Trebouxiophyceae</taxon>
        <taxon>Chlorellales</taxon>
        <taxon>Chlorellaceae</taxon>
        <taxon>Apatococcus</taxon>
    </lineage>
</organism>
<keyword evidence="5 9" id="KW-0808">Transferase</keyword>
<protein>
    <recommendedName>
        <fullName evidence="3 9">4-alpha-glucanotransferase</fullName>
        <ecNumber evidence="3 9">2.4.1.25</ecNumber>
    </recommendedName>
    <alternativeName>
        <fullName evidence="7 9">Amylomaltase</fullName>
    </alternativeName>
    <alternativeName>
        <fullName evidence="8 9">Disproportionating enzyme</fullName>
    </alternativeName>
</protein>
<evidence type="ECO:0000256" key="8">
    <source>
        <dbReference type="ARBA" id="ARBA00031501"/>
    </source>
</evidence>
<evidence type="ECO:0000256" key="3">
    <source>
        <dbReference type="ARBA" id="ARBA00012560"/>
    </source>
</evidence>
<keyword evidence="11" id="KW-1185">Reference proteome</keyword>
<evidence type="ECO:0000256" key="6">
    <source>
        <dbReference type="ARBA" id="ARBA00023277"/>
    </source>
</evidence>
<dbReference type="SUPFAM" id="SSF51445">
    <property type="entry name" value="(Trans)glycosidases"/>
    <property type="match status" value="1"/>
</dbReference>
<comment type="caution">
    <text evidence="10">The sequence shown here is derived from an EMBL/GenBank/DDBJ whole genome shotgun (WGS) entry which is preliminary data.</text>
</comment>
<evidence type="ECO:0000256" key="7">
    <source>
        <dbReference type="ARBA" id="ARBA00031423"/>
    </source>
</evidence>
<dbReference type="EC" id="2.4.1.25" evidence="3 9"/>
<dbReference type="EMBL" id="JALJOS010000017">
    <property type="protein sequence ID" value="KAK9827806.1"/>
    <property type="molecule type" value="Genomic_DNA"/>
</dbReference>
<comment type="catalytic activity">
    <reaction evidence="1 9">
        <text>Transfers a segment of a (1-&gt;4)-alpha-D-glucan to a new position in an acceptor, which may be glucose or a (1-&gt;4)-alpha-D-glucan.</text>
        <dbReference type="EC" id="2.4.1.25"/>
    </reaction>
</comment>
<evidence type="ECO:0000256" key="9">
    <source>
        <dbReference type="RuleBase" id="RU361207"/>
    </source>
</evidence>
<evidence type="ECO:0000256" key="5">
    <source>
        <dbReference type="ARBA" id="ARBA00022679"/>
    </source>
</evidence>
<dbReference type="GO" id="GO:0005975">
    <property type="term" value="P:carbohydrate metabolic process"/>
    <property type="evidence" value="ECO:0007669"/>
    <property type="project" value="InterPro"/>
</dbReference>
<evidence type="ECO:0000256" key="4">
    <source>
        <dbReference type="ARBA" id="ARBA00022676"/>
    </source>
</evidence>
<dbReference type="Proteomes" id="UP001438707">
    <property type="component" value="Unassembled WGS sequence"/>
</dbReference>
<keyword evidence="6 9" id="KW-0119">Carbohydrate metabolism</keyword>
<dbReference type="NCBIfam" id="NF011080">
    <property type="entry name" value="PRK14508.1-3"/>
    <property type="match status" value="1"/>
</dbReference>
<gene>
    <name evidence="10" type="ORF">WJX74_003188</name>
</gene>
<dbReference type="NCBIfam" id="TIGR00217">
    <property type="entry name" value="malQ"/>
    <property type="match status" value="1"/>
</dbReference>
<dbReference type="Gene3D" id="3.20.20.80">
    <property type="entry name" value="Glycosidases"/>
    <property type="match status" value="1"/>
</dbReference>
<comment type="similarity">
    <text evidence="2 9">Belongs to the disproportionating enzyme family.</text>
</comment>
<dbReference type="InterPro" id="IPR017853">
    <property type="entry name" value="GH"/>
</dbReference>
<name>A0AAW1R213_9CHLO</name>
<dbReference type="PANTHER" id="PTHR32438:SF5">
    <property type="entry name" value="4-ALPHA-GLUCANOTRANSFERASE DPE1, CHLOROPLASTIC_AMYLOPLASTIC"/>
    <property type="match status" value="1"/>
</dbReference>
<accession>A0AAW1R213</accession>